<dbReference type="Proteomes" id="UP000887566">
    <property type="component" value="Unplaced"/>
</dbReference>
<organism evidence="1 2">
    <name type="scientific">Plectus sambesii</name>
    <dbReference type="NCBI Taxonomy" id="2011161"/>
    <lineage>
        <taxon>Eukaryota</taxon>
        <taxon>Metazoa</taxon>
        <taxon>Ecdysozoa</taxon>
        <taxon>Nematoda</taxon>
        <taxon>Chromadorea</taxon>
        <taxon>Plectida</taxon>
        <taxon>Plectina</taxon>
        <taxon>Plectoidea</taxon>
        <taxon>Plectidae</taxon>
        <taxon>Plectus</taxon>
    </lineage>
</organism>
<dbReference type="WBParaSite" id="PSAMB.scaffold92size81367.g1766.t1">
    <property type="protein sequence ID" value="PSAMB.scaffold92size81367.g1766.t1"/>
    <property type="gene ID" value="PSAMB.scaffold92size81367.g1766"/>
</dbReference>
<evidence type="ECO:0000313" key="1">
    <source>
        <dbReference type="Proteomes" id="UP000887566"/>
    </source>
</evidence>
<keyword evidence="1" id="KW-1185">Reference proteome</keyword>
<sequence>MVGHLLTDAIGSVDECSQQCWRRMRRRVVGVLRDAGGAAALLALLTDCRATRLSLGRGCQRRRPASWSLVVGPTLRFFSLPVEHAPNRKVSSGGNGARLAYMKRIALVGLSGRRSSPVPMSQRSLLSAFFGQTPCLQSRLPRPAAAP</sequence>
<name>A0A914XS34_9BILA</name>
<accession>A0A914XS34</accession>
<reference evidence="2" key="1">
    <citation type="submission" date="2022-11" db="UniProtKB">
        <authorList>
            <consortium name="WormBaseParasite"/>
        </authorList>
    </citation>
    <scope>IDENTIFICATION</scope>
</reference>
<evidence type="ECO:0000313" key="2">
    <source>
        <dbReference type="WBParaSite" id="PSAMB.scaffold92size81367.g1766.t1"/>
    </source>
</evidence>
<proteinExistence type="predicted"/>
<dbReference type="AlphaFoldDB" id="A0A914XS34"/>
<protein>
    <submittedName>
        <fullName evidence="2">Uncharacterized protein</fullName>
    </submittedName>
</protein>